<evidence type="ECO:0000256" key="1">
    <source>
        <dbReference type="SAM" id="SignalP"/>
    </source>
</evidence>
<dbReference type="AlphaFoldDB" id="A0AA40DB93"/>
<evidence type="ECO:0000313" key="2">
    <source>
        <dbReference type="EMBL" id="KAK0668681.1"/>
    </source>
</evidence>
<proteinExistence type="predicted"/>
<reference evidence="2" key="1">
    <citation type="submission" date="2023-06" db="EMBL/GenBank/DDBJ databases">
        <title>Genome-scale phylogeny and comparative genomics of the fungal order Sordariales.</title>
        <authorList>
            <consortium name="Lawrence Berkeley National Laboratory"/>
            <person name="Hensen N."/>
            <person name="Bonometti L."/>
            <person name="Westerberg I."/>
            <person name="Brannstrom I.O."/>
            <person name="Guillou S."/>
            <person name="Cros-Aarteil S."/>
            <person name="Calhoun S."/>
            <person name="Haridas S."/>
            <person name="Kuo A."/>
            <person name="Mondo S."/>
            <person name="Pangilinan J."/>
            <person name="Riley R."/>
            <person name="Labutti K."/>
            <person name="Andreopoulos B."/>
            <person name="Lipzen A."/>
            <person name="Chen C."/>
            <person name="Yanf M."/>
            <person name="Daum C."/>
            <person name="Ng V."/>
            <person name="Clum A."/>
            <person name="Steindorff A."/>
            <person name="Ohm R."/>
            <person name="Martin F."/>
            <person name="Silar P."/>
            <person name="Natvig D."/>
            <person name="Lalanne C."/>
            <person name="Gautier V."/>
            <person name="Ament-Velasquez S.L."/>
            <person name="Kruys A."/>
            <person name="Hutchinson M.I."/>
            <person name="Powell A.J."/>
            <person name="Barry K."/>
            <person name="Miller A.N."/>
            <person name="Grigoriev I.V."/>
            <person name="Debuchy R."/>
            <person name="Gladieux P."/>
            <person name="Thoren M.H."/>
            <person name="Johannesson H."/>
        </authorList>
    </citation>
    <scope>NUCLEOTIDE SEQUENCE</scope>
    <source>
        <strain evidence="2">CBS 307.81</strain>
    </source>
</reference>
<feature type="chain" id="PRO_5041420362" evidence="1">
    <location>
        <begin position="20"/>
        <end position="118"/>
    </location>
</feature>
<sequence length="118" mass="12489">MRATTTILFIASLASTALGAATKMFDDENCQNEVDKKVFNGFSTGDAPLTDNIKSIRTDSRVDSWFAYQRNDGDGCKGDLITRVQNGDCIKVSDLGIGCTRLCANGLGAGSCVATTIP</sequence>
<protein>
    <submittedName>
        <fullName evidence="2">Uncharacterized protein</fullName>
    </submittedName>
</protein>
<comment type="caution">
    <text evidence="2">The sequence shown here is derived from an EMBL/GenBank/DDBJ whole genome shotgun (WGS) entry which is preliminary data.</text>
</comment>
<organism evidence="2 3">
    <name type="scientific">Cercophora samala</name>
    <dbReference type="NCBI Taxonomy" id="330535"/>
    <lineage>
        <taxon>Eukaryota</taxon>
        <taxon>Fungi</taxon>
        <taxon>Dikarya</taxon>
        <taxon>Ascomycota</taxon>
        <taxon>Pezizomycotina</taxon>
        <taxon>Sordariomycetes</taxon>
        <taxon>Sordariomycetidae</taxon>
        <taxon>Sordariales</taxon>
        <taxon>Lasiosphaeriaceae</taxon>
        <taxon>Cercophora</taxon>
    </lineage>
</organism>
<dbReference type="Proteomes" id="UP001174997">
    <property type="component" value="Unassembled WGS sequence"/>
</dbReference>
<evidence type="ECO:0000313" key="3">
    <source>
        <dbReference type="Proteomes" id="UP001174997"/>
    </source>
</evidence>
<dbReference type="EMBL" id="JAULSY010000052">
    <property type="protein sequence ID" value="KAK0668681.1"/>
    <property type="molecule type" value="Genomic_DNA"/>
</dbReference>
<gene>
    <name evidence="2" type="ORF">QBC41DRAFT_276219</name>
</gene>
<name>A0AA40DB93_9PEZI</name>
<keyword evidence="3" id="KW-1185">Reference proteome</keyword>
<keyword evidence="1" id="KW-0732">Signal</keyword>
<accession>A0AA40DB93</accession>
<feature type="signal peptide" evidence="1">
    <location>
        <begin position="1"/>
        <end position="19"/>
    </location>
</feature>